<dbReference type="Pfam" id="PF05635">
    <property type="entry name" value="23S_rRNA_IVP"/>
    <property type="match status" value="1"/>
</dbReference>
<protein>
    <recommendedName>
        <fullName evidence="3">Four helix bundle protein</fullName>
    </recommendedName>
</protein>
<evidence type="ECO:0000313" key="1">
    <source>
        <dbReference type="EMBL" id="OGD56726.1"/>
    </source>
</evidence>
<dbReference type="SUPFAM" id="SSF158446">
    <property type="entry name" value="IVS-encoded protein-like"/>
    <property type="match status" value="1"/>
</dbReference>
<gene>
    <name evidence="1" type="ORF">A2V71_04255</name>
</gene>
<evidence type="ECO:0008006" key="3">
    <source>
        <dbReference type="Google" id="ProtNLM"/>
    </source>
</evidence>
<dbReference type="Gene3D" id="1.20.1440.60">
    <property type="entry name" value="23S rRNA-intervening sequence"/>
    <property type="match status" value="1"/>
</dbReference>
<dbReference type="AlphaFoldDB" id="A0A1F5DNX2"/>
<reference evidence="1 2" key="1">
    <citation type="journal article" date="2016" name="Nat. Commun.">
        <title>Thousands of microbial genomes shed light on interconnected biogeochemical processes in an aquifer system.</title>
        <authorList>
            <person name="Anantharaman K."/>
            <person name="Brown C.T."/>
            <person name="Hug L.A."/>
            <person name="Sharon I."/>
            <person name="Castelle C.J."/>
            <person name="Probst A.J."/>
            <person name="Thomas B.C."/>
            <person name="Singh A."/>
            <person name="Wilkins M.J."/>
            <person name="Karaoz U."/>
            <person name="Brodie E.L."/>
            <person name="Williams K.H."/>
            <person name="Hubbard S.S."/>
            <person name="Banfield J.F."/>
        </authorList>
    </citation>
    <scope>NUCLEOTIDE SEQUENCE [LARGE SCALE GENOMIC DNA]</scope>
</reference>
<name>A0A1F5DNX2_9BACT</name>
<dbReference type="Proteomes" id="UP000178764">
    <property type="component" value="Unassembled WGS sequence"/>
</dbReference>
<dbReference type="NCBIfam" id="TIGR02436">
    <property type="entry name" value="four helix bundle protein"/>
    <property type="match status" value="1"/>
</dbReference>
<accession>A0A1F5DNX2</accession>
<evidence type="ECO:0000313" key="2">
    <source>
        <dbReference type="Proteomes" id="UP000178764"/>
    </source>
</evidence>
<dbReference type="InterPro" id="IPR012657">
    <property type="entry name" value="23S_rRNA-intervening_sequence"/>
</dbReference>
<proteinExistence type="predicted"/>
<comment type="caution">
    <text evidence="1">The sequence shown here is derived from an EMBL/GenBank/DDBJ whole genome shotgun (WGS) entry which is preliminary data.</text>
</comment>
<sequence length="135" mass="16310">MENREQKKVIRSFRDLEVYQRLYQAMLVTLKEIVPKLPPEEKYDLKDQLRRCCKASPALLAEGFAKRYQIRSWKKYLEDTMGECNEMIHHLSVCIDIYGNFIDKNLCQELIKTYDVANRQLYRLRESWKSFHQND</sequence>
<dbReference type="InterPro" id="IPR036583">
    <property type="entry name" value="23S_rRNA_IVS_sf"/>
</dbReference>
<organism evidence="1 2">
    <name type="scientific">Candidatus Berkelbacteria bacterium RBG_13_40_8</name>
    <dbReference type="NCBI Taxonomy" id="1797467"/>
    <lineage>
        <taxon>Bacteria</taxon>
        <taxon>Candidatus Berkelbacteria</taxon>
    </lineage>
</organism>
<dbReference type="EMBL" id="MEZT01000014">
    <property type="protein sequence ID" value="OGD56726.1"/>
    <property type="molecule type" value="Genomic_DNA"/>
</dbReference>